<dbReference type="EMBL" id="MLJW01000043">
    <property type="protein sequence ID" value="OIR06535.1"/>
    <property type="molecule type" value="Genomic_DNA"/>
</dbReference>
<accession>A0A1J5SDQ3</accession>
<evidence type="ECO:0000259" key="1">
    <source>
        <dbReference type="Pfam" id="PF09347"/>
    </source>
</evidence>
<comment type="caution">
    <text evidence="2">The sequence shown here is derived from an EMBL/GenBank/DDBJ whole genome shotgun (WGS) entry which is preliminary data.</text>
</comment>
<dbReference type="AlphaFoldDB" id="A0A1J5SDQ3"/>
<dbReference type="Pfam" id="PF09347">
    <property type="entry name" value="DUF1989"/>
    <property type="match status" value="1"/>
</dbReference>
<dbReference type="NCBIfam" id="TIGR03425">
    <property type="entry name" value="urea_degr_2"/>
    <property type="match status" value="1"/>
</dbReference>
<reference evidence="2" key="1">
    <citation type="submission" date="2016-10" db="EMBL/GenBank/DDBJ databases">
        <title>Sequence of Gallionella enrichment culture.</title>
        <authorList>
            <person name="Poehlein A."/>
            <person name="Muehling M."/>
            <person name="Daniel R."/>
        </authorList>
    </citation>
    <scope>NUCLEOTIDE SEQUENCE</scope>
</reference>
<dbReference type="PANTHER" id="PTHR31527:SF0">
    <property type="entry name" value="RE64534P"/>
    <property type="match status" value="1"/>
</dbReference>
<evidence type="ECO:0000313" key="2">
    <source>
        <dbReference type="EMBL" id="OIR06535.1"/>
    </source>
</evidence>
<dbReference type="InterPro" id="IPR017792">
    <property type="entry name" value="UAAP1"/>
</dbReference>
<organism evidence="2">
    <name type="scientific">mine drainage metagenome</name>
    <dbReference type="NCBI Taxonomy" id="410659"/>
    <lineage>
        <taxon>unclassified sequences</taxon>
        <taxon>metagenomes</taxon>
        <taxon>ecological metagenomes</taxon>
    </lineage>
</organism>
<dbReference type="PANTHER" id="PTHR31527">
    <property type="entry name" value="RE64534P"/>
    <property type="match status" value="1"/>
</dbReference>
<proteinExistence type="predicted"/>
<feature type="domain" description="DUF1989" evidence="1">
    <location>
        <begin position="12"/>
        <end position="182"/>
    </location>
</feature>
<dbReference type="InterPro" id="IPR018959">
    <property type="entry name" value="DUF1989"/>
</dbReference>
<sequence>MSDTPPLFTRTLTHAGMWSAVLSRGKSLRIVDVEGGANVGMLLYHADLLSERYNMPDTLKGQHIFHLRAPYCLHSDMGRLLASITADTVGWHDTVCGASDADLVRERHGENPFQSARNDFYRNGRECFLIELGKWGLGKRDLVPNVNWFSKVVSDDEGRLSFVPGHSKAGDFVELRLELDTLVVINTCQHPLNPDPVYRARPVRLEVREAAPPGPDDPCLAVRPENRRAFENNESYRILRAPVRANA</sequence>
<name>A0A1J5SDQ3_9ZZZZ</name>
<protein>
    <recommendedName>
        <fullName evidence="1">DUF1989 domain-containing protein</fullName>
    </recommendedName>
</protein>
<gene>
    <name evidence="2" type="ORF">GALL_114530</name>
</gene>